<keyword evidence="4" id="KW-1185">Reference proteome</keyword>
<reference evidence="3 4" key="1">
    <citation type="submission" date="2023-10" db="EMBL/GenBank/DDBJ databases">
        <title>Draft Genome Sequence of Candida saopaulonensis from a very Premature Infant with Sepsis.</title>
        <authorList>
            <person name="Ning Y."/>
            <person name="Dai R."/>
            <person name="Xiao M."/>
            <person name="Xu Y."/>
            <person name="Yan Q."/>
            <person name="Zhang L."/>
        </authorList>
    </citation>
    <scope>NUCLEOTIDE SEQUENCE [LARGE SCALE GENOMIC DNA]</scope>
    <source>
        <strain evidence="3 4">19XY460</strain>
    </source>
</reference>
<dbReference type="CDD" id="cd00593">
    <property type="entry name" value="RIBOc"/>
    <property type="match status" value="1"/>
</dbReference>
<protein>
    <recommendedName>
        <fullName evidence="2">RNase III domain-containing protein</fullName>
    </recommendedName>
</protein>
<organism evidence="3 4">
    <name type="scientific">Australozyma saopauloensis</name>
    <dbReference type="NCBI Taxonomy" id="291208"/>
    <lineage>
        <taxon>Eukaryota</taxon>
        <taxon>Fungi</taxon>
        <taxon>Dikarya</taxon>
        <taxon>Ascomycota</taxon>
        <taxon>Saccharomycotina</taxon>
        <taxon>Pichiomycetes</taxon>
        <taxon>Metschnikowiaceae</taxon>
        <taxon>Australozyma</taxon>
    </lineage>
</organism>
<dbReference type="SUPFAM" id="SSF54768">
    <property type="entry name" value="dsRNA-binding domain-like"/>
    <property type="match status" value="1"/>
</dbReference>
<dbReference type="InterPro" id="IPR014720">
    <property type="entry name" value="dsRBD_dom"/>
</dbReference>
<dbReference type="EMBL" id="CP138895">
    <property type="protein sequence ID" value="WPK24784.1"/>
    <property type="molecule type" value="Genomic_DNA"/>
</dbReference>
<dbReference type="SMART" id="SM00358">
    <property type="entry name" value="DSRM"/>
    <property type="match status" value="1"/>
</dbReference>
<evidence type="ECO:0000259" key="2">
    <source>
        <dbReference type="PROSITE" id="PS50142"/>
    </source>
</evidence>
<keyword evidence="1" id="KW-0694">RNA-binding</keyword>
<dbReference type="GO" id="GO:0006396">
    <property type="term" value="P:RNA processing"/>
    <property type="evidence" value="ECO:0007669"/>
    <property type="project" value="InterPro"/>
</dbReference>
<dbReference type="InterPro" id="IPR000999">
    <property type="entry name" value="RNase_III_dom"/>
</dbReference>
<gene>
    <name evidence="3" type="ORF">PUMCH_002075</name>
</gene>
<dbReference type="GO" id="GO:0005739">
    <property type="term" value="C:mitochondrion"/>
    <property type="evidence" value="ECO:0007669"/>
    <property type="project" value="TreeGrafter"/>
</dbReference>
<dbReference type="SMART" id="SM00535">
    <property type="entry name" value="RIBOc"/>
    <property type="match status" value="1"/>
</dbReference>
<proteinExistence type="predicted"/>
<dbReference type="RefSeq" id="XP_062877167.1">
    <property type="nucleotide sequence ID" value="XM_063021097.1"/>
</dbReference>
<sequence>MISYINYFVSYTNTPGSCRTPNLRKVFQIQTLQKLEIRSFPFTTPNIAPVMLRLLLRNSRLAPRRLPATTRITVASYNTAQLDTSLGPKYDSITDYGSYRNSVFTHRLPESTALQSPQLAALHSRLRLPQEYTFSTLSQALNMDKFGGLANNFGLSTLGKTFLSYYISEHLLLKYPRLPMPVHNAAVDAYMGVEVLAEIGRSWGIEVDRSSKLDKALAKEPEFLQYGRLRYLSERSKELKAEETGVHELSAEELQTMNNSTHQFVHRETEAFASSVRAIIGGIYTHCGEEATKTFIHSHILSRKVPLQEMFQFSRPTMELARVCEKLGLEDPLEIRLIAETGRLSSHAIFMAGAFVGKEKLGEGVGSSLGEAKTRAVVNALISYYMYSPISAEGTEIKLPSEEKYQFEGIVGTGDVAI</sequence>
<dbReference type="PANTHER" id="PTHR11207:SF32">
    <property type="entry name" value="LARGE RIBOSOMAL SUBUNIT PROTEIN ML44"/>
    <property type="match status" value="1"/>
</dbReference>
<dbReference type="PANTHER" id="PTHR11207">
    <property type="entry name" value="RIBONUCLEASE III"/>
    <property type="match status" value="1"/>
</dbReference>
<dbReference type="InterPro" id="IPR036389">
    <property type="entry name" value="RNase_III_sf"/>
</dbReference>
<dbReference type="KEGG" id="asau:88173140"/>
<dbReference type="SUPFAM" id="SSF69065">
    <property type="entry name" value="RNase III domain-like"/>
    <property type="match status" value="1"/>
</dbReference>
<dbReference type="GO" id="GO:0003735">
    <property type="term" value="F:structural constituent of ribosome"/>
    <property type="evidence" value="ECO:0007669"/>
    <property type="project" value="TreeGrafter"/>
</dbReference>
<name>A0AAX4H8G7_9ASCO</name>
<evidence type="ECO:0000313" key="3">
    <source>
        <dbReference type="EMBL" id="WPK24784.1"/>
    </source>
</evidence>
<evidence type="ECO:0000256" key="1">
    <source>
        <dbReference type="ARBA" id="ARBA00022884"/>
    </source>
</evidence>
<dbReference type="PROSITE" id="PS50142">
    <property type="entry name" value="RNASE_3_2"/>
    <property type="match status" value="1"/>
</dbReference>
<feature type="domain" description="RNase III" evidence="2">
    <location>
        <begin position="119"/>
        <end position="288"/>
    </location>
</feature>
<dbReference type="Gene3D" id="1.10.1520.10">
    <property type="entry name" value="Ribonuclease III domain"/>
    <property type="match status" value="1"/>
</dbReference>
<evidence type="ECO:0000313" key="4">
    <source>
        <dbReference type="Proteomes" id="UP001338582"/>
    </source>
</evidence>
<dbReference type="GO" id="GO:0003723">
    <property type="term" value="F:RNA binding"/>
    <property type="evidence" value="ECO:0007669"/>
    <property type="project" value="UniProtKB-KW"/>
</dbReference>
<dbReference type="Pfam" id="PF00636">
    <property type="entry name" value="Ribonuclease_3"/>
    <property type="match status" value="1"/>
</dbReference>
<dbReference type="GeneID" id="88173140"/>
<dbReference type="GO" id="GO:0004525">
    <property type="term" value="F:ribonuclease III activity"/>
    <property type="evidence" value="ECO:0007669"/>
    <property type="project" value="InterPro"/>
</dbReference>
<dbReference type="Proteomes" id="UP001338582">
    <property type="component" value="Chromosome 2"/>
</dbReference>
<dbReference type="AlphaFoldDB" id="A0AAX4H8G7"/>
<accession>A0AAX4H8G7</accession>
<dbReference type="Gene3D" id="3.30.160.20">
    <property type="match status" value="1"/>
</dbReference>